<feature type="domain" description="UBC core" evidence="6">
    <location>
        <begin position="4"/>
        <end position="164"/>
    </location>
</feature>
<feature type="compositionally biased region" description="Polar residues" evidence="5">
    <location>
        <begin position="199"/>
        <end position="208"/>
    </location>
</feature>
<accession>A0A7S2SFM3</accession>
<dbReference type="PROSITE" id="PS00183">
    <property type="entry name" value="UBC_1"/>
    <property type="match status" value="1"/>
</dbReference>
<evidence type="ECO:0000259" key="6">
    <source>
        <dbReference type="PROSITE" id="PS50127"/>
    </source>
</evidence>
<dbReference type="InterPro" id="IPR000608">
    <property type="entry name" value="UBC"/>
</dbReference>
<feature type="region of interest" description="Disordered" evidence="5">
    <location>
        <begin position="179"/>
        <end position="283"/>
    </location>
</feature>
<proteinExistence type="inferred from homology"/>
<dbReference type="InterPro" id="IPR023313">
    <property type="entry name" value="UBQ-conjugating_AS"/>
</dbReference>
<evidence type="ECO:0000256" key="2">
    <source>
        <dbReference type="ARBA" id="ARBA00022786"/>
    </source>
</evidence>
<feature type="compositionally biased region" description="Acidic residues" evidence="5">
    <location>
        <begin position="216"/>
        <end position="233"/>
    </location>
</feature>
<dbReference type="PANTHER" id="PTHR24067">
    <property type="entry name" value="UBIQUITIN-CONJUGATING ENZYME E2"/>
    <property type="match status" value="1"/>
</dbReference>
<dbReference type="SMART" id="SM00212">
    <property type="entry name" value="UBCc"/>
    <property type="match status" value="1"/>
</dbReference>
<dbReference type="Pfam" id="PF00179">
    <property type="entry name" value="UQ_con"/>
    <property type="match status" value="1"/>
</dbReference>
<protein>
    <recommendedName>
        <fullName evidence="6">UBC core domain-containing protein</fullName>
    </recommendedName>
</protein>
<keyword evidence="4" id="KW-0067">ATP-binding</keyword>
<evidence type="ECO:0000256" key="4">
    <source>
        <dbReference type="RuleBase" id="RU362109"/>
    </source>
</evidence>
<evidence type="ECO:0000256" key="3">
    <source>
        <dbReference type="PROSITE-ProRule" id="PRU10133"/>
    </source>
</evidence>
<dbReference type="AlphaFoldDB" id="A0A7S2SFM3"/>
<evidence type="ECO:0000313" key="7">
    <source>
        <dbReference type="EMBL" id="CAD9696956.1"/>
    </source>
</evidence>
<dbReference type="EMBL" id="HBHK01020532">
    <property type="protein sequence ID" value="CAD9696956.1"/>
    <property type="molecule type" value="Transcribed_RNA"/>
</dbReference>
<dbReference type="GO" id="GO:0005524">
    <property type="term" value="F:ATP binding"/>
    <property type="evidence" value="ECO:0007669"/>
    <property type="project" value="UniProtKB-UniRule"/>
</dbReference>
<dbReference type="PROSITE" id="PS50127">
    <property type="entry name" value="UBC_2"/>
    <property type="match status" value="1"/>
</dbReference>
<evidence type="ECO:0000256" key="1">
    <source>
        <dbReference type="ARBA" id="ARBA00022679"/>
    </source>
</evidence>
<keyword evidence="4" id="KW-0547">Nucleotide-binding</keyword>
<keyword evidence="2 4" id="KW-0833">Ubl conjugation pathway</keyword>
<comment type="similarity">
    <text evidence="4">Belongs to the ubiquitin-conjugating enzyme family.</text>
</comment>
<keyword evidence="1" id="KW-0808">Transferase</keyword>
<sequence length="283" mass="31732">MSNFSSFRLDREFHNMKKNPKSNYFQVYDLHEENLFSWVVYIIGPPNTLYAGGVFRAIIRFPDAYPMEPPSVQFTSRMYHPNVYGDGKVCISTLQTPPPNLSAAQADEYWRPVLGVEQALLSVVSLLSDANCNDPANQSAAAEWMRNDESLKAKCAKCAKLSREQLPSDFLMPVVVMSSTNQKDSESDRRSSSCSSSSVTQKVLTDGQTTDKEGDEHEDELEYVYSEDEDDNESFVFGDSPVNDFKTSAQGQETEKQKTIKRPAATEADPRKRVCIGSVTNNM</sequence>
<organism evidence="7">
    <name type="scientific">Mucochytrium quahogii</name>
    <dbReference type="NCBI Taxonomy" id="96639"/>
    <lineage>
        <taxon>Eukaryota</taxon>
        <taxon>Sar</taxon>
        <taxon>Stramenopiles</taxon>
        <taxon>Bigyra</taxon>
        <taxon>Labyrinthulomycetes</taxon>
        <taxon>Thraustochytrida</taxon>
        <taxon>Thraustochytriidae</taxon>
        <taxon>Mucochytrium</taxon>
    </lineage>
</organism>
<dbReference type="Gene3D" id="3.10.110.10">
    <property type="entry name" value="Ubiquitin Conjugating Enzyme"/>
    <property type="match status" value="1"/>
</dbReference>
<gene>
    <name evidence="7" type="ORF">QSP1433_LOCUS13035</name>
</gene>
<name>A0A7S2SFM3_9STRA</name>
<dbReference type="InterPro" id="IPR050113">
    <property type="entry name" value="Ub_conjugating_enzyme"/>
</dbReference>
<dbReference type="SUPFAM" id="SSF54495">
    <property type="entry name" value="UBC-like"/>
    <property type="match status" value="1"/>
</dbReference>
<reference evidence="7" key="1">
    <citation type="submission" date="2021-01" db="EMBL/GenBank/DDBJ databases">
        <authorList>
            <person name="Corre E."/>
            <person name="Pelletier E."/>
            <person name="Niang G."/>
            <person name="Scheremetjew M."/>
            <person name="Finn R."/>
            <person name="Kale V."/>
            <person name="Holt S."/>
            <person name="Cochrane G."/>
            <person name="Meng A."/>
            <person name="Brown T."/>
            <person name="Cohen L."/>
        </authorList>
    </citation>
    <scope>NUCLEOTIDE SEQUENCE</scope>
    <source>
        <strain evidence="7">NY070348D</strain>
    </source>
</reference>
<evidence type="ECO:0000256" key="5">
    <source>
        <dbReference type="SAM" id="MobiDB-lite"/>
    </source>
</evidence>
<feature type="active site" description="Glycyl thioester intermediate" evidence="3">
    <location>
        <position position="90"/>
    </location>
</feature>
<dbReference type="InterPro" id="IPR016135">
    <property type="entry name" value="UBQ-conjugating_enzyme/RWD"/>
</dbReference>
<dbReference type="GO" id="GO:0016740">
    <property type="term" value="F:transferase activity"/>
    <property type="evidence" value="ECO:0007669"/>
    <property type="project" value="UniProtKB-KW"/>
</dbReference>